<accession>A0ABM1EB32</accession>
<sequence>MPLPLAWLLAATIFTQVVKTDQSDGDLVSVAKIGDGVTFICAPPRGNVTGWARMRDDADVYIATADEKYDTVNHSTVLTIVSVQPTDAGRYACHLDDGSKMLYQLQIAAYFSHANTFRKSERVVEGNDLCITCQPAGWPPEFVIQWHKDGAPIVTDEHLVLSRDNATDIENKTLCILKARRPGDVGNYSCTASNPAGNSTIHTRVRVKDRLAALWPFIGILAQVALLTIIVFVTERRRKLKEADDDDDDDIIPPKTRSKSERPVKRHQKLHRTTTAP</sequence>
<name>A0ABM1EB32_PRICU</name>
<evidence type="ECO:0000256" key="3">
    <source>
        <dbReference type="ARBA" id="ARBA00023319"/>
    </source>
</evidence>
<proteinExistence type="predicted"/>
<feature type="transmembrane region" description="Helical" evidence="5">
    <location>
        <begin position="213"/>
        <end position="233"/>
    </location>
</feature>
<evidence type="ECO:0000256" key="6">
    <source>
        <dbReference type="SAM" id="SignalP"/>
    </source>
</evidence>
<keyword evidence="5" id="KW-0472">Membrane</keyword>
<dbReference type="SUPFAM" id="SSF48726">
    <property type="entry name" value="Immunoglobulin"/>
    <property type="match status" value="2"/>
</dbReference>
<dbReference type="InterPro" id="IPR003599">
    <property type="entry name" value="Ig_sub"/>
</dbReference>
<dbReference type="SMART" id="SM00408">
    <property type="entry name" value="IGc2"/>
    <property type="match status" value="2"/>
</dbReference>
<dbReference type="PANTHER" id="PTHR45080">
    <property type="entry name" value="CONTACTIN 5"/>
    <property type="match status" value="1"/>
</dbReference>
<keyword evidence="2" id="KW-1015">Disulfide bond</keyword>
<dbReference type="InterPro" id="IPR013098">
    <property type="entry name" value="Ig_I-set"/>
</dbReference>
<dbReference type="InterPro" id="IPR007110">
    <property type="entry name" value="Ig-like_dom"/>
</dbReference>
<dbReference type="InterPro" id="IPR036179">
    <property type="entry name" value="Ig-like_dom_sf"/>
</dbReference>
<keyword evidence="3" id="KW-0393">Immunoglobulin domain</keyword>
<dbReference type="RefSeq" id="XP_014669403.1">
    <property type="nucleotide sequence ID" value="XM_014813917.1"/>
</dbReference>
<evidence type="ECO:0000313" key="8">
    <source>
        <dbReference type="Proteomes" id="UP000695022"/>
    </source>
</evidence>
<protein>
    <submittedName>
        <fullName evidence="9">Basigin-like</fullName>
    </submittedName>
</protein>
<feature type="signal peptide" evidence="6">
    <location>
        <begin position="1"/>
        <end position="20"/>
    </location>
</feature>
<evidence type="ECO:0000256" key="1">
    <source>
        <dbReference type="ARBA" id="ARBA00022729"/>
    </source>
</evidence>
<evidence type="ECO:0000256" key="5">
    <source>
        <dbReference type="SAM" id="Phobius"/>
    </source>
</evidence>
<dbReference type="InterPro" id="IPR013783">
    <property type="entry name" value="Ig-like_fold"/>
</dbReference>
<keyword evidence="5" id="KW-1133">Transmembrane helix</keyword>
<keyword evidence="8" id="KW-1185">Reference proteome</keyword>
<gene>
    <name evidence="9" type="primary">LOC106810535</name>
</gene>
<feature type="region of interest" description="Disordered" evidence="4">
    <location>
        <begin position="240"/>
        <end position="277"/>
    </location>
</feature>
<dbReference type="PANTHER" id="PTHR45080:SF8">
    <property type="entry name" value="IG-LIKE DOMAIN-CONTAINING PROTEIN"/>
    <property type="match status" value="1"/>
</dbReference>
<dbReference type="GeneID" id="106810535"/>
<dbReference type="Gene3D" id="2.60.40.10">
    <property type="entry name" value="Immunoglobulins"/>
    <property type="match status" value="2"/>
</dbReference>
<reference evidence="9" key="1">
    <citation type="submission" date="2025-08" db="UniProtKB">
        <authorList>
            <consortium name="RefSeq"/>
        </authorList>
    </citation>
    <scope>IDENTIFICATION</scope>
</reference>
<dbReference type="Pfam" id="PF07679">
    <property type="entry name" value="I-set"/>
    <property type="match status" value="1"/>
</dbReference>
<evidence type="ECO:0000256" key="2">
    <source>
        <dbReference type="ARBA" id="ARBA00023157"/>
    </source>
</evidence>
<evidence type="ECO:0000256" key="4">
    <source>
        <dbReference type="SAM" id="MobiDB-lite"/>
    </source>
</evidence>
<dbReference type="InterPro" id="IPR003598">
    <property type="entry name" value="Ig_sub2"/>
</dbReference>
<feature type="compositionally biased region" description="Basic residues" evidence="4">
    <location>
        <begin position="264"/>
        <end position="277"/>
    </location>
</feature>
<feature type="domain" description="Ig-like" evidence="7">
    <location>
        <begin position="112"/>
        <end position="208"/>
    </location>
</feature>
<keyword evidence="5" id="KW-0812">Transmembrane</keyword>
<evidence type="ECO:0000259" key="7">
    <source>
        <dbReference type="PROSITE" id="PS50835"/>
    </source>
</evidence>
<dbReference type="InterPro" id="IPR050958">
    <property type="entry name" value="Cell_Adh-Cytoskel_Orgn"/>
</dbReference>
<organism evidence="8 9">
    <name type="scientific">Priapulus caudatus</name>
    <name type="common">Priapulid worm</name>
    <dbReference type="NCBI Taxonomy" id="37621"/>
    <lineage>
        <taxon>Eukaryota</taxon>
        <taxon>Metazoa</taxon>
        <taxon>Ecdysozoa</taxon>
        <taxon>Scalidophora</taxon>
        <taxon>Priapulida</taxon>
        <taxon>Priapulimorpha</taxon>
        <taxon>Priapulimorphida</taxon>
        <taxon>Priapulidae</taxon>
        <taxon>Priapulus</taxon>
    </lineage>
</organism>
<dbReference type="PROSITE" id="PS50835">
    <property type="entry name" value="IG_LIKE"/>
    <property type="match status" value="1"/>
</dbReference>
<dbReference type="SMART" id="SM00409">
    <property type="entry name" value="IG"/>
    <property type="match status" value="2"/>
</dbReference>
<evidence type="ECO:0000313" key="9">
    <source>
        <dbReference type="RefSeq" id="XP_014669403.1"/>
    </source>
</evidence>
<keyword evidence="1 6" id="KW-0732">Signal</keyword>
<dbReference type="Proteomes" id="UP000695022">
    <property type="component" value="Unplaced"/>
</dbReference>
<feature type="chain" id="PRO_5047199918" evidence="6">
    <location>
        <begin position="21"/>
        <end position="277"/>
    </location>
</feature>